<keyword evidence="1" id="KW-0812">Transmembrane</keyword>
<gene>
    <name evidence="2" type="ORF">HNP25_002519</name>
</gene>
<name>A0A841EU88_9BACT</name>
<sequence length="70" mass="7956">MENTQNTATTTEETNKEKIQNKAYSFLDFFIGALLLGLFLGVVVVFANGTINLLSRWFPSLRKKQKEDKS</sequence>
<dbReference type="Proteomes" id="UP000524404">
    <property type="component" value="Unassembled WGS sequence"/>
</dbReference>
<reference evidence="2 3" key="1">
    <citation type="submission" date="2020-08" db="EMBL/GenBank/DDBJ databases">
        <title>Functional genomics of gut bacteria from endangered species of beetles.</title>
        <authorList>
            <person name="Carlos-Shanley C."/>
        </authorList>
    </citation>
    <scope>NUCLEOTIDE SEQUENCE [LARGE SCALE GENOMIC DNA]</scope>
    <source>
        <strain evidence="2 3">S00070</strain>
    </source>
</reference>
<comment type="caution">
    <text evidence="2">The sequence shown here is derived from an EMBL/GenBank/DDBJ whole genome shotgun (WGS) entry which is preliminary data.</text>
</comment>
<keyword evidence="3" id="KW-1185">Reference proteome</keyword>
<keyword evidence="1" id="KW-0472">Membrane</keyword>
<evidence type="ECO:0000256" key="1">
    <source>
        <dbReference type="SAM" id="Phobius"/>
    </source>
</evidence>
<evidence type="ECO:0000313" key="3">
    <source>
        <dbReference type="Proteomes" id="UP000524404"/>
    </source>
</evidence>
<accession>A0A841EU88</accession>
<protein>
    <submittedName>
        <fullName evidence="2">F0F1-type ATP synthase assembly protein I</fullName>
    </submittedName>
</protein>
<dbReference type="RefSeq" id="WP_184134527.1">
    <property type="nucleotide sequence ID" value="NZ_JACHKT010000017.1"/>
</dbReference>
<evidence type="ECO:0000313" key="2">
    <source>
        <dbReference type="EMBL" id="MBB6003860.1"/>
    </source>
</evidence>
<proteinExistence type="predicted"/>
<feature type="transmembrane region" description="Helical" evidence="1">
    <location>
        <begin position="29"/>
        <end position="54"/>
    </location>
</feature>
<dbReference type="AlphaFoldDB" id="A0A841EU88"/>
<keyword evidence="1" id="KW-1133">Transmembrane helix</keyword>
<dbReference type="EMBL" id="JACHKT010000017">
    <property type="protein sequence ID" value="MBB6003860.1"/>
    <property type="molecule type" value="Genomic_DNA"/>
</dbReference>
<organism evidence="2 3">
    <name type="scientific">Arcicella rosea</name>
    <dbReference type="NCBI Taxonomy" id="502909"/>
    <lineage>
        <taxon>Bacteria</taxon>
        <taxon>Pseudomonadati</taxon>
        <taxon>Bacteroidota</taxon>
        <taxon>Cytophagia</taxon>
        <taxon>Cytophagales</taxon>
        <taxon>Flectobacillaceae</taxon>
        <taxon>Arcicella</taxon>
    </lineage>
</organism>